<dbReference type="CDD" id="cd02966">
    <property type="entry name" value="TlpA_like_family"/>
    <property type="match status" value="1"/>
</dbReference>
<dbReference type="SUPFAM" id="SSF52833">
    <property type="entry name" value="Thioredoxin-like"/>
    <property type="match status" value="1"/>
</dbReference>
<dbReference type="AlphaFoldDB" id="G0JM26"/>
<accession>G0JM26</accession>
<feature type="chain" id="PRO_5003401588" evidence="5">
    <location>
        <begin position="26"/>
        <end position="173"/>
    </location>
</feature>
<dbReference type="HOGENOM" id="CLU_042529_11_1_6"/>
<dbReference type="InterPro" id="IPR000866">
    <property type="entry name" value="AhpC/TSA"/>
</dbReference>
<name>G0JM26_9PROT</name>
<evidence type="ECO:0000313" key="7">
    <source>
        <dbReference type="EMBL" id="AEM46976.1"/>
    </source>
</evidence>
<evidence type="ECO:0000256" key="2">
    <source>
        <dbReference type="ARBA" id="ARBA00022748"/>
    </source>
</evidence>
<dbReference type="PANTHER" id="PTHR42852">
    <property type="entry name" value="THIOL:DISULFIDE INTERCHANGE PROTEIN DSBE"/>
    <property type="match status" value="1"/>
</dbReference>
<keyword evidence="2" id="KW-0201">Cytochrome c-type biogenesis</keyword>
<reference evidence="7 8" key="1">
    <citation type="journal article" date="2011" name="J. Bacteriol.">
        <title>Draft genome of the psychrotolerant acidophile Acidithiobacillus ferrivorans SS3.</title>
        <authorList>
            <person name="Liljeqvist M."/>
            <person name="Valdes J."/>
            <person name="Holmes D.S."/>
            <person name="Dopson M."/>
        </authorList>
    </citation>
    <scope>NUCLEOTIDE SEQUENCE [LARGE SCALE GENOMIC DNA]</scope>
    <source>
        <strain evidence="7 8">SS3</strain>
    </source>
</reference>
<comment type="subcellular location">
    <subcellularLocation>
        <location evidence="1">Cell envelope</location>
    </subcellularLocation>
</comment>
<dbReference type="InterPro" id="IPR050553">
    <property type="entry name" value="Thioredoxin_ResA/DsbE_sf"/>
</dbReference>
<dbReference type="PROSITE" id="PS51352">
    <property type="entry name" value="THIOREDOXIN_2"/>
    <property type="match status" value="1"/>
</dbReference>
<dbReference type="GO" id="GO:0016491">
    <property type="term" value="F:oxidoreductase activity"/>
    <property type="evidence" value="ECO:0007669"/>
    <property type="project" value="InterPro"/>
</dbReference>
<dbReference type="GO" id="GO:0030313">
    <property type="term" value="C:cell envelope"/>
    <property type="evidence" value="ECO:0007669"/>
    <property type="project" value="UniProtKB-SubCell"/>
</dbReference>
<dbReference type="InterPro" id="IPR013766">
    <property type="entry name" value="Thioredoxin_domain"/>
</dbReference>
<dbReference type="InterPro" id="IPR036249">
    <property type="entry name" value="Thioredoxin-like_sf"/>
</dbReference>
<dbReference type="KEGG" id="afi:Acife_0782"/>
<dbReference type="Pfam" id="PF00578">
    <property type="entry name" value="AhpC-TSA"/>
    <property type="match status" value="1"/>
</dbReference>
<evidence type="ECO:0000256" key="1">
    <source>
        <dbReference type="ARBA" id="ARBA00004196"/>
    </source>
</evidence>
<feature type="signal peptide" evidence="5">
    <location>
        <begin position="1"/>
        <end position="25"/>
    </location>
</feature>
<evidence type="ECO:0000259" key="6">
    <source>
        <dbReference type="PROSITE" id="PS51352"/>
    </source>
</evidence>
<sequence length="173" mass="19203">MKTTQQMFKASIISVLLLMPELAYAAPITTGVRPVLARISLPDLSGDLVTLSHLEGKVMVINLWANWCPVCHQEAPEFVRLHQNLGSKVRFVGIALDGKKSAEKFIHKEHVNFMTLLAGAHPSKVLSAIGDRDEMLPYTLIVDPDGRVVQRHLGFYSASQLAMTINMVTHEYP</sequence>
<dbReference type="Proteomes" id="UP000009220">
    <property type="component" value="Chromosome"/>
</dbReference>
<dbReference type="GO" id="GO:0017004">
    <property type="term" value="P:cytochrome complex assembly"/>
    <property type="evidence" value="ECO:0007669"/>
    <property type="project" value="UniProtKB-KW"/>
</dbReference>
<keyword evidence="5" id="KW-0732">Signal</keyword>
<evidence type="ECO:0000256" key="5">
    <source>
        <dbReference type="SAM" id="SignalP"/>
    </source>
</evidence>
<feature type="domain" description="Thioredoxin" evidence="6">
    <location>
        <begin position="13"/>
        <end position="170"/>
    </location>
</feature>
<keyword evidence="3" id="KW-1015">Disulfide bond</keyword>
<evidence type="ECO:0000256" key="3">
    <source>
        <dbReference type="ARBA" id="ARBA00023157"/>
    </source>
</evidence>
<dbReference type="Gene3D" id="3.40.30.10">
    <property type="entry name" value="Glutaredoxin"/>
    <property type="match status" value="1"/>
</dbReference>
<dbReference type="GO" id="GO:0016209">
    <property type="term" value="F:antioxidant activity"/>
    <property type="evidence" value="ECO:0007669"/>
    <property type="project" value="InterPro"/>
</dbReference>
<protein>
    <submittedName>
        <fullName evidence="7">Alkyl hydroperoxide reductase/ Thiol specific antioxidant/ Mal allergen</fullName>
    </submittedName>
</protein>
<evidence type="ECO:0000313" key="8">
    <source>
        <dbReference type="Proteomes" id="UP000009220"/>
    </source>
</evidence>
<organism evidence="7 8">
    <name type="scientific">Acidithiobacillus ferrivorans SS3</name>
    <dbReference type="NCBI Taxonomy" id="743299"/>
    <lineage>
        <taxon>Bacteria</taxon>
        <taxon>Pseudomonadati</taxon>
        <taxon>Pseudomonadota</taxon>
        <taxon>Acidithiobacillia</taxon>
        <taxon>Acidithiobacillales</taxon>
        <taxon>Acidithiobacillaceae</taxon>
        <taxon>Acidithiobacillus</taxon>
    </lineage>
</organism>
<dbReference type="STRING" id="743299.Acife_0782"/>
<dbReference type="PANTHER" id="PTHR42852:SF6">
    <property type="entry name" value="THIOL:DISULFIDE INTERCHANGE PROTEIN DSBE"/>
    <property type="match status" value="1"/>
</dbReference>
<evidence type="ECO:0000256" key="4">
    <source>
        <dbReference type="ARBA" id="ARBA00023284"/>
    </source>
</evidence>
<proteinExistence type="predicted"/>
<gene>
    <name evidence="7" type="ORF">Acife_0782</name>
</gene>
<dbReference type="eggNOG" id="COG0526">
    <property type="taxonomic scope" value="Bacteria"/>
</dbReference>
<keyword evidence="4" id="KW-0676">Redox-active center</keyword>
<dbReference type="EMBL" id="CP002985">
    <property type="protein sequence ID" value="AEM46976.1"/>
    <property type="molecule type" value="Genomic_DNA"/>
</dbReference>